<organism evidence="1">
    <name type="scientific">Pithovirus LCPAC202</name>
    <dbReference type="NCBI Taxonomy" id="2506592"/>
    <lineage>
        <taxon>Viruses</taxon>
        <taxon>Pithoviruses</taxon>
    </lineage>
</organism>
<dbReference type="Pfam" id="PF09612">
    <property type="entry name" value="HtrL_YibB"/>
    <property type="match status" value="1"/>
</dbReference>
<name>A0A481Z629_9VIRU</name>
<gene>
    <name evidence="1" type="ORF">LCPAC202_02820</name>
</gene>
<reference evidence="1" key="1">
    <citation type="journal article" date="2019" name="MBio">
        <title>Virus Genomes from Deep Sea Sediments Expand the Ocean Megavirome and Support Independent Origins of Viral Gigantism.</title>
        <authorList>
            <person name="Backstrom D."/>
            <person name="Yutin N."/>
            <person name="Jorgensen S.L."/>
            <person name="Dharamshi J."/>
            <person name="Homa F."/>
            <person name="Zaremba-Niedwiedzka K."/>
            <person name="Spang A."/>
            <person name="Wolf Y.I."/>
            <person name="Koonin E.V."/>
            <person name="Ettema T.J."/>
        </authorList>
    </citation>
    <scope>NUCLEOTIDE SEQUENCE</scope>
</reference>
<protein>
    <submittedName>
        <fullName evidence="1">Uncharacterized protein</fullName>
    </submittedName>
</protein>
<proteinExistence type="predicted"/>
<sequence>MDAKPNNVTLVTFYFDLISREENRGGVGKKYTTLGNNILDLDVNLFIIADPIIAVDAWKKRKNRNLLDKTFILPIQLENLPYYCHRPDIEKAFAAGRRPIGLSIKKDTPLYFLLGWSKFWALEQAIELNPFQSNIFAWADYGLFHLWPGQEEKMKKILLDNLSQLDLNKIKVTTMNETTKGEIKNRALYYSKRRCKMVSGYFGAGKDTINWFCKAFDQELKICLKSGYPNLEESIMSAVYANNKDKFISYRGDYVDLISCHSENIDLNWTINEMRKFREAKMWDKIVETYHRTIKYIDSNPPDMFIREKLSLHNEALIGSWNAGRKDVSLEAANRLAKTINSNPHIHDSISWDHYNMNLGFHGLKVTKYADLVSYHLENIDLNWIINEMRKFRESEMWNLIVETYHQTIKYIDSNPPDMFIREKLSLYNEALIGSWNAGRKDVSLEAANRLVKTINSNPHIHDSISWDHYNMNLGFHGLKVTKPDNNKSEI</sequence>
<dbReference type="EMBL" id="MK500523">
    <property type="protein sequence ID" value="QBK91308.1"/>
    <property type="molecule type" value="Genomic_DNA"/>
</dbReference>
<dbReference type="InterPro" id="IPR011735">
    <property type="entry name" value="WlaTC/HtrL_glycosyltransf"/>
</dbReference>
<evidence type="ECO:0000313" key="1">
    <source>
        <dbReference type="EMBL" id="QBK91308.1"/>
    </source>
</evidence>
<accession>A0A481Z629</accession>